<dbReference type="RefSeq" id="WP_188663732.1">
    <property type="nucleotide sequence ID" value="NZ_BMHV01000010.1"/>
</dbReference>
<dbReference type="Proteomes" id="UP000632498">
    <property type="component" value="Unassembled WGS sequence"/>
</dbReference>
<dbReference type="Gene3D" id="2.40.30.170">
    <property type="match status" value="1"/>
</dbReference>
<comment type="caution">
    <text evidence="3">The sequence shown here is derived from an EMBL/GenBank/DDBJ whole genome shotgun (WGS) entry which is preliminary data.</text>
</comment>
<dbReference type="PANTHER" id="PTHR30469">
    <property type="entry name" value="MULTIDRUG RESISTANCE PROTEIN MDTA"/>
    <property type="match status" value="1"/>
</dbReference>
<gene>
    <name evidence="3" type="ORF">GCM10011332_16380</name>
</gene>
<dbReference type="Pfam" id="PF25917">
    <property type="entry name" value="BSH_RND"/>
    <property type="match status" value="1"/>
</dbReference>
<protein>
    <submittedName>
        <fullName evidence="3">RND superfamily efflux pump MFP component</fullName>
    </submittedName>
</protein>
<evidence type="ECO:0000259" key="2">
    <source>
        <dbReference type="Pfam" id="PF25917"/>
    </source>
</evidence>
<dbReference type="Gene3D" id="1.10.287.470">
    <property type="entry name" value="Helix hairpin bin"/>
    <property type="match status" value="1"/>
</dbReference>
<dbReference type="Gene3D" id="2.40.420.20">
    <property type="match status" value="1"/>
</dbReference>
<feature type="domain" description="Multidrug resistance protein MdtA-like barrel-sandwich hybrid" evidence="2">
    <location>
        <begin position="75"/>
        <end position="212"/>
    </location>
</feature>
<dbReference type="GO" id="GO:1990281">
    <property type="term" value="C:efflux pump complex"/>
    <property type="evidence" value="ECO:0007669"/>
    <property type="project" value="TreeGrafter"/>
</dbReference>
<dbReference type="NCBIfam" id="TIGR01730">
    <property type="entry name" value="RND_mfp"/>
    <property type="match status" value="1"/>
</dbReference>
<dbReference type="Gene3D" id="2.40.50.100">
    <property type="match status" value="1"/>
</dbReference>
<dbReference type="PANTHER" id="PTHR30469:SF12">
    <property type="entry name" value="MULTIDRUG RESISTANCE PROTEIN MDTA"/>
    <property type="match status" value="1"/>
</dbReference>
<reference evidence="3" key="1">
    <citation type="journal article" date="2014" name="Int. J. Syst. Evol. Microbiol.">
        <title>Complete genome sequence of Corynebacterium casei LMG S-19264T (=DSM 44701T), isolated from a smear-ripened cheese.</title>
        <authorList>
            <consortium name="US DOE Joint Genome Institute (JGI-PGF)"/>
            <person name="Walter F."/>
            <person name="Albersmeier A."/>
            <person name="Kalinowski J."/>
            <person name="Ruckert C."/>
        </authorList>
    </citation>
    <scope>NUCLEOTIDE SEQUENCE</scope>
    <source>
        <strain evidence="3">CGMCC 1.15254</strain>
    </source>
</reference>
<name>A0A917BZS4_9PROT</name>
<dbReference type="InterPro" id="IPR006143">
    <property type="entry name" value="RND_pump_MFP"/>
</dbReference>
<organism evidence="3 4">
    <name type="scientific">Terasakiella brassicae</name>
    <dbReference type="NCBI Taxonomy" id="1634917"/>
    <lineage>
        <taxon>Bacteria</taxon>
        <taxon>Pseudomonadati</taxon>
        <taxon>Pseudomonadota</taxon>
        <taxon>Alphaproteobacteria</taxon>
        <taxon>Rhodospirillales</taxon>
        <taxon>Terasakiellaceae</taxon>
        <taxon>Terasakiella</taxon>
    </lineage>
</organism>
<proteinExistence type="inferred from homology"/>
<dbReference type="SUPFAM" id="SSF111369">
    <property type="entry name" value="HlyD-like secretion proteins"/>
    <property type="match status" value="1"/>
</dbReference>
<dbReference type="AlphaFoldDB" id="A0A917BZS4"/>
<accession>A0A917BZS4</accession>
<reference evidence="3" key="2">
    <citation type="submission" date="2020-09" db="EMBL/GenBank/DDBJ databases">
        <authorList>
            <person name="Sun Q."/>
            <person name="Zhou Y."/>
        </authorList>
    </citation>
    <scope>NUCLEOTIDE SEQUENCE</scope>
    <source>
        <strain evidence="3">CGMCC 1.15254</strain>
    </source>
</reference>
<comment type="similarity">
    <text evidence="1">Belongs to the membrane fusion protein (MFP) (TC 8.A.1) family.</text>
</comment>
<sequence>MKHKKLLQIALPVALVVFTALIVALIMKNPPQAQYGKPAAAAKIPVRTQVIERAPFNVTIDSYGTVRPRTETLLSAQVSGQIIDINDNFREGGFFKKGDILIKLDARDYRAKVKVAEADLILAKQTLSEEAAHAAQARDDWARLGKKGKPNDLVLRIPQLEAAKASVLSAQAQLDIARLDLERTEIKAPFDGRILTKYVDMGQVVASNAQLADIYATDYVEVRLPIKNKDLPLIDLPTENAQNDDTNGPTPVLLYSDLIGSQQWQGNLVRTEGAIDSDTQQLYAIVQIESPFSQQGPLIKIGQYVTASIIGVTLPDAIKIPTSTIYQGSFVYVEKDGLINRRDIKILWQNQEDALISTGLEPGENLVLTPLGNVTSGTAVKVIQNSDTPEDKQS</sequence>
<evidence type="ECO:0000256" key="1">
    <source>
        <dbReference type="ARBA" id="ARBA00009477"/>
    </source>
</evidence>
<dbReference type="EMBL" id="BMHV01000010">
    <property type="protein sequence ID" value="GGF63176.1"/>
    <property type="molecule type" value="Genomic_DNA"/>
</dbReference>
<dbReference type="GO" id="GO:0015562">
    <property type="term" value="F:efflux transmembrane transporter activity"/>
    <property type="evidence" value="ECO:0007669"/>
    <property type="project" value="TreeGrafter"/>
</dbReference>
<evidence type="ECO:0000313" key="3">
    <source>
        <dbReference type="EMBL" id="GGF63176.1"/>
    </source>
</evidence>
<evidence type="ECO:0000313" key="4">
    <source>
        <dbReference type="Proteomes" id="UP000632498"/>
    </source>
</evidence>
<keyword evidence="4" id="KW-1185">Reference proteome</keyword>
<dbReference type="InterPro" id="IPR058625">
    <property type="entry name" value="MdtA-like_BSH"/>
</dbReference>